<dbReference type="AlphaFoldDB" id="A0A6I4MTI2"/>
<evidence type="ECO:0000313" key="6">
    <source>
        <dbReference type="EMBL" id="MWA05989.1"/>
    </source>
</evidence>
<comment type="caution">
    <text evidence="6">The sequence shown here is derived from an EMBL/GenBank/DDBJ whole genome shotgun (WGS) entry which is preliminary data.</text>
</comment>
<evidence type="ECO:0000259" key="5">
    <source>
        <dbReference type="Pfam" id="PF07687"/>
    </source>
</evidence>
<feature type="active site" description="Proton acceptor" evidence="3">
    <location>
        <position position="160"/>
    </location>
</feature>
<dbReference type="InterPro" id="IPR050072">
    <property type="entry name" value="Peptidase_M20A"/>
</dbReference>
<dbReference type="SUPFAM" id="SSF53187">
    <property type="entry name" value="Zn-dependent exopeptidases"/>
    <property type="match status" value="1"/>
</dbReference>
<dbReference type="RefSeq" id="WP_151598398.1">
    <property type="nucleotide sequence ID" value="NZ_WBMS02000044.1"/>
</dbReference>
<feature type="region of interest" description="Disordered" evidence="4">
    <location>
        <begin position="335"/>
        <end position="363"/>
    </location>
</feature>
<dbReference type="EMBL" id="WBMS02000044">
    <property type="protein sequence ID" value="MWA05989.1"/>
    <property type="molecule type" value="Genomic_DNA"/>
</dbReference>
<dbReference type="Pfam" id="PF01546">
    <property type="entry name" value="Peptidase_M20"/>
    <property type="match status" value="1"/>
</dbReference>
<gene>
    <name evidence="6" type="ORF">F8568_037685</name>
</gene>
<dbReference type="InterPro" id="IPR017150">
    <property type="entry name" value="Pept_M20_glutamate_carboxypep"/>
</dbReference>
<evidence type="ECO:0000256" key="4">
    <source>
        <dbReference type="SAM" id="MobiDB-lite"/>
    </source>
</evidence>
<dbReference type="PIRSF" id="PIRSF037238">
    <property type="entry name" value="Carboxypeptidase_G2"/>
    <property type="match status" value="1"/>
</dbReference>
<dbReference type="Proteomes" id="UP000462055">
    <property type="component" value="Unassembled WGS sequence"/>
</dbReference>
<sequence length="393" mass="40217">MTDHDPPGRVLLDPDDAARITAAAAALLDPARARLREYVLAESPSGDAAALARCADLVEAGQAAAGGRVRRVPSPSGDHLVTSWGPDGPGHLLVVGHYDTVWPVGRLAAMPCTDDGTTITGPGVFDMKGGLVALETAFQALDAAGIAVPAPVRAVVVADEEVGSPTGRDLVEAEMAGAAAVIGLESPHPDGALKSARRGSTRIALRVRGREAHAALDPGRGVSAIDELLDQLAAVRAAVPDDGTTLCNIGRIEGGRRANVIAGDAWAEIGLRFTDAGSERRMLDVLRSARPVRDGARVEAEVLTSRPTWPDDPANPLLAHLAAVGAALGQTVRGRPAAGAGDANLPGSRGLPTLDGLGPRGRGAHAADERIEAADLPRCAALLAALVAVPYRP</sequence>
<dbReference type="GO" id="GO:0046872">
    <property type="term" value="F:metal ion binding"/>
    <property type="evidence" value="ECO:0007669"/>
    <property type="project" value="UniProtKB-KW"/>
</dbReference>
<reference evidence="6" key="1">
    <citation type="submission" date="2019-12" db="EMBL/GenBank/DDBJ databases">
        <title>Actinomadura physcomitrii sp. nov., a novel actinomycete isolated from moss [Physcomitrium sphaericum (Ludw) Fuernr].</title>
        <authorList>
            <person name="Zhuang X."/>
        </authorList>
    </citation>
    <scope>NUCLEOTIDE SEQUENCE [LARGE SCALE GENOMIC DNA]</scope>
    <source>
        <strain evidence="6">LD22</strain>
    </source>
</reference>
<protein>
    <submittedName>
        <fullName evidence="6">M20/M25/M40 family metallo-hydrolase</fullName>
    </submittedName>
</protein>
<dbReference type="PANTHER" id="PTHR43808:SF9">
    <property type="entry name" value="BLL0789 PROTEIN"/>
    <property type="match status" value="1"/>
</dbReference>
<accession>A0A6I4MTI2</accession>
<dbReference type="GO" id="GO:0016787">
    <property type="term" value="F:hydrolase activity"/>
    <property type="evidence" value="ECO:0007669"/>
    <property type="project" value="UniProtKB-KW"/>
</dbReference>
<dbReference type="InterPro" id="IPR011650">
    <property type="entry name" value="Peptidase_M20_dimer"/>
</dbReference>
<feature type="domain" description="Peptidase M20 dimerisation" evidence="5">
    <location>
        <begin position="196"/>
        <end position="276"/>
    </location>
</feature>
<dbReference type="Gene3D" id="3.30.70.360">
    <property type="match status" value="1"/>
</dbReference>
<evidence type="ECO:0000313" key="7">
    <source>
        <dbReference type="Proteomes" id="UP000462055"/>
    </source>
</evidence>
<feature type="active site" evidence="3">
    <location>
        <position position="99"/>
    </location>
</feature>
<dbReference type="PANTHER" id="PTHR43808">
    <property type="entry name" value="ACETYLORNITHINE DEACETYLASE"/>
    <property type="match status" value="1"/>
</dbReference>
<proteinExistence type="predicted"/>
<dbReference type="SUPFAM" id="SSF55031">
    <property type="entry name" value="Bacterial exopeptidase dimerisation domain"/>
    <property type="match status" value="1"/>
</dbReference>
<keyword evidence="1" id="KW-0479">Metal-binding</keyword>
<organism evidence="6 7">
    <name type="scientific">Actinomadura physcomitrii</name>
    <dbReference type="NCBI Taxonomy" id="2650748"/>
    <lineage>
        <taxon>Bacteria</taxon>
        <taxon>Bacillati</taxon>
        <taxon>Actinomycetota</taxon>
        <taxon>Actinomycetes</taxon>
        <taxon>Streptosporangiales</taxon>
        <taxon>Thermomonosporaceae</taxon>
        <taxon>Actinomadura</taxon>
    </lineage>
</organism>
<keyword evidence="7" id="KW-1185">Reference proteome</keyword>
<evidence type="ECO:0000256" key="1">
    <source>
        <dbReference type="ARBA" id="ARBA00022723"/>
    </source>
</evidence>
<keyword evidence="2" id="KW-0378">Hydrolase</keyword>
<dbReference type="InterPro" id="IPR036264">
    <property type="entry name" value="Bact_exopeptidase_dim_dom"/>
</dbReference>
<evidence type="ECO:0000256" key="2">
    <source>
        <dbReference type="ARBA" id="ARBA00022801"/>
    </source>
</evidence>
<evidence type="ECO:0000256" key="3">
    <source>
        <dbReference type="PIRSR" id="PIRSR037238-1"/>
    </source>
</evidence>
<name>A0A6I4MTI2_9ACTN</name>
<dbReference type="Gene3D" id="3.40.630.10">
    <property type="entry name" value="Zn peptidases"/>
    <property type="match status" value="1"/>
</dbReference>
<dbReference type="InterPro" id="IPR002933">
    <property type="entry name" value="Peptidase_M20"/>
</dbReference>
<dbReference type="Pfam" id="PF07687">
    <property type="entry name" value="M20_dimer"/>
    <property type="match status" value="1"/>
</dbReference>